<evidence type="ECO:0000313" key="2">
    <source>
        <dbReference type="Proteomes" id="UP000637578"/>
    </source>
</evidence>
<comment type="caution">
    <text evidence="1">The sequence shown here is derived from an EMBL/GenBank/DDBJ whole genome shotgun (WGS) entry which is preliminary data.</text>
</comment>
<name>A0A8J3CCE3_9PSEU</name>
<reference evidence="1" key="2">
    <citation type="submission" date="2020-09" db="EMBL/GenBank/DDBJ databases">
        <authorList>
            <person name="Sun Q."/>
            <person name="Zhou Y."/>
        </authorList>
    </citation>
    <scope>NUCLEOTIDE SEQUENCE</scope>
    <source>
        <strain evidence="1">CGMCC 4.5737</strain>
    </source>
</reference>
<protein>
    <submittedName>
        <fullName evidence="1">Uncharacterized protein</fullName>
    </submittedName>
</protein>
<gene>
    <name evidence="1" type="ORF">GCM10012275_15930</name>
</gene>
<proteinExistence type="predicted"/>
<reference evidence="1" key="1">
    <citation type="journal article" date="2014" name="Int. J. Syst. Evol. Microbiol.">
        <title>Complete genome sequence of Corynebacterium casei LMG S-19264T (=DSM 44701T), isolated from a smear-ripened cheese.</title>
        <authorList>
            <consortium name="US DOE Joint Genome Institute (JGI-PGF)"/>
            <person name="Walter F."/>
            <person name="Albersmeier A."/>
            <person name="Kalinowski J."/>
            <person name="Ruckert C."/>
        </authorList>
    </citation>
    <scope>NUCLEOTIDE SEQUENCE</scope>
    <source>
        <strain evidence="1">CGMCC 4.5737</strain>
    </source>
</reference>
<dbReference type="AlphaFoldDB" id="A0A8J3CCE3"/>
<dbReference type="EMBL" id="BMMK01000005">
    <property type="protein sequence ID" value="GGM45698.1"/>
    <property type="molecule type" value="Genomic_DNA"/>
</dbReference>
<keyword evidence="2" id="KW-1185">Reference proteome</keyword>
<evidence type="ECO:0000313" key="1">
    <source>
        <dbReference type="EMBL" id="GGM45698.1"/>
    </source>
</evidence>
<dbReference type="Proteomes" id="UP000637578">
    <property type="component" value="Unassembled WGS sequence"/>
</dbReference>
<sequence>MTRFDRTRAVPTMTFPADVGARTAGLSLDHRTTVSLGRVAPVVAVGHEDRNRVVADSLDALPP</sequence>
<dbReference type="RefSeq" id="WP_189055463.1">
    <property type="nucleotide sequence ID" value="NZ_BMMK01000005.1"/>
</dbReference>
<accession>A0A8J3CCE3</accession>
<organism evidence="1 2">
    <name type="scientific">Longimycelium tulufanense</name>
    <dbReference type="NCBI Taxonomy" id="907463"/>
    <lineage>
        <taxon>Bacteria</taxon>
        <taxon>Bacillati</taxon>
        <taxon>Actinomycetota</taxon>
        <taxon>Actinomycetes</taxon>
        <taxon>Pseudonocardiales</taxon>
        <taxon>Pseudonocardiaceae</taxon>
        <taxon>Longimycelium</taxon>
    </lineage>
</organism>